<dbReference type="RefSeq" id="WP_135945470.1">
    <property type="nucleotide sequence ID" value="NZ_BMEI01000003.1"/>
</dbReference>
<dbReference type="SUPFAM" id="SSF56524">
    <property type="entry name" value="Oxidoreductase molybdopterin-binding domain"/>
    <property type="match status" value="1"/>
</dbReference>
<keyword evidence="3" id="KW-1185">Reference proteome</keyword>
<accession>A0A4S2H959</accession>
<dbReference type="OrthoDB" id="9798763at2"/>
<sequence length="200" mass="21333">MRFLLPLLPLLLSALTLGSVTACGPGDPAPELNGPVLLIVAQAPEPGEEAPDAEGLYVTYSIPTQDARTFTRQDLASLRWRQIESDFPAGSRARVFEGPRLSAVLAEAGVRPDTSVRLTGFDGYEAEIDARMIDRHEPILAMRADGRALATGGLGPLMLVWPRSNRGELADMEDDLWAWGVFAITPVAPDAASGTAGPDN</sequence>
<name>A0A4S2H959_9PROT</name>
<dbReference type="PROSITE" id="PS51257">
    <property type="entry name" value="PROKAR_LIPOPROTEIN"/>
    <property type="match status" value="1"/>
</dbReference>
<dbReference type="Proteomes" id="UP000305451">
    <property type="component" value="Unassembled WGS sequence"/>
</dbReference>
<reference evidence="2 3" key="1">
    <citation type="journal article" date="2013" name="Int. J. Syst. Evol. Microbiol.">
        <title>Marinicauda pacifica gen. nov., sp. nov., a prosthecate alphaproteobacterium of the family Hyphomonadaceae isolated from deep seawater.</title>
        <authorList>
            <person name="Zhang X.Y."/>
            <person name="Li G.W."/>
            <person name="Wang C.S."/>
            <person name="Zhang Y.J."/>
            <person name="Xu X.W."/>
            <person name="Li H."/>
            <person name="Liu A."/>
            <person name="Liu C."/>
            <person name="Xie B.B."/>
            <person name="Qin Q.L."/>
            <person name="Xu Z."/>
            <person name="Chen X.L."/>
            <person name="Zhou B.C."/>
            <person name="Zhang Y.Z."/>
        </authorList>
    </citation>
    <scope>NUCLEOTIDE SEQUENCE [LARGE SCALE GENOMIC DNA]</scope>
    <source>
        <strain evidence="2 3">P-1 km-3</strain>
    </source>
</reference>
<dbReference type="InterPro" id="IPR036374">
    <property type="entry name" value="OxRdtase_Mopterin-bd_sf"/>
</dbReference>
<evidence type="ECO:0000256" key="1">
    <source>
        <dbReference type="SAM" id="SignalP"/>
    </source>
</evidence>
<evidence type="ECO:0008006" key="4">
    <source>
        <dbReference type="Google" id="ProtNLM"/>
    </source>
</evidence>
<gene>
    <name evidence="2" type="ORF">E5162_11865</name>
</gene>
<keyword evidence="1" id="KW-0732">Signal</keyword>
<comment type="caution">
    <text evidence="2">The sequence shown here is derived from an EMBL/GenBank/DDBJ whole genome shotgun (WGS) entry which is preliminary data.</text>
</comment>
<evidence type="ECO:0000313" key="3">
    <source>
        <dbReference type="Proteomes" id="UP000305451"/>
    </source>
</evidence>
<protein>
    <recommendedName>
        <fullName evidence="4">Oxidoreductase molybdopterin-binding domain-containing protein</fullName>
    </recommendedName>
</protein>
<feature type="signal peptide" evidence="1">
    <location>
        <begin position="1"/>
        <end position="22"/>
    </location>
</feature>
<feature type="chain" id="PRO_5020264760" description="Oxidoreductase molybdopterin-binding domain-containing protein" evidence="1">
    <location>
        <begin position="23"/>
        <end position="200"/>
    </location>
</feature>
<dbReference type="AlphaFoldDB" id="A0A4S2H959"/>
<dbReference type="Gene3D" id="3.90.420.10">
    <property type="entry name" value="Oxidoreductase, molybdopterin-binding domain"/>
    <property type="match status" value="1"/>
</dbReference>
<organism evidence="2 3">
    <name type="scientific">Marinicauda pacifica</name>
    <dbReference type="NCBI Taxonomy" id="1133559"/>
    <lineage>
        <taxon>Bacteria</taxon>
        <taxon>Pseudomonadati</taxon>
        <taxon>Pseudomonadota</taxon>
        <taxon>Alphaproteobacteria</taxon>
        <taxon>Maricaulales</taxon>
        <taxon>Maricaulaceae</taxon>
        <taxon>Marinicauda</taxon>
    </lineage>
</organism>
<dbReference type="EMBL" id="SRXV01000003">
    <property type="protein sequence ID" value="TGY92336.1"/>
    <property type="molecule type" value="Genomic_DNA"/>
</dbReference>
<proteinExistence type="predicted"/>
<evidence type="ECO:0000313" key="2">
    <source>
        <dbReference type="EMBL" id="TGY92336.1"/>
    </source>
</evidence>